<sequence length="157" mass="17128">MARPRSLIMPSETVLDDLRLLDREFCAIRPATKAERRTVRAKWRDVVYALVFRSCAGVDAIVTPTGSKGVPFTASLLQSLVIDWARKHGITRSAALYALAKTLFPNLDEMLTGLMPPGGRCRSCSCMWRVGGPLDPASSEHVTLAAMAADARERIAA</sequence>
<accession>A0A7V7PKY4</accession>
<evidence type="ECO:0000313" key="1">
    <source>
        <dbReference type="EMBL" id="KAB0676713.1"/>
    </source>
</evidence>
<dbReference type="RefSeq" id="WP_150973107.1">
    <property type="nucleotide sequence ID" value="NZ_VZDO01000021.1"/>
</dbReference>
<keyword evidence="2" id="KW-1185">Reference proteome</keyword>
<comment type="caution">
    <text evidence="1">The sequence shown here is derived from an EMBL/GenBank/DDBJ whole genome shotgun (WGS) entry which is preliminary data.</text>
</comment>
<gene>
    <name evidence="1" type="ORF">F6X38_20650</name>
</gene>
<evidence type="ECO:0000313" key="2">
    <source>
        <dbReference type="Proteomes" id="UP000432089"/>
    </source>
</evidence>
<dbReference type="EMBL" id="VZDO01000021">
    <property type="protein sequence ID" value="KAB0676713.1"/>
    <property type="molecule type" value="Genomic_DNA"/>
</dbReference>
<proteinExistence type="predicted"/>
<organism evidence="1 2">
    <name type="scientific">Plantimonas leprariae</name>
    <dbReference type="NCBI Taxonomy" id="2615207"/>
    <lineage>
        <taxon>Bacteria</taxon>
        <taxon>Pseudomonadati</taxon>
        <taxon>Pseudomonadota</taxon>
        <taxon>Alphaproteobacteria</taxon>
        <taxon>Hyphomicrobiales</taxon>
        <taxon>Aurantimonadaceae</taxon>
        <taxon>Plantimonas</taxon>
    </lineage>
</organism>
<dbReference type="Proteomes" id="UP000432089">
    <property type="component" value="Unassembled WGS sequence"/>
</dbReference>
<name>A0A7V7PKY4_9HYPH</name>
<reference evidence="1 2" key="1">
    <citation type="submission" date="2019-09" db="EMBL/GenBank/DDBJ databases">
        <title>YIM 132180 draft genome.</title>
        <authorList>
            <person name="Zhang K."/>
        </authorList>
    </citation>
    <scope>NUCLEOTIDE SEQUENCE [LARGE SCALE GENOMIC DNA]</scope>
    <source>
        <strain evidence="1 2">YIM 132180</strain>
    </source>
</reference>
<dbReference type="AlphaFoldDB" id="A0A7V7PKY4"/>
<protein>
    <submittedName>
        <fullName evidence="1">Uncharacterized protein</fullName>
    </submittedName>
</protein>